<evidence type="ECO:0000256" key="1">
    <source>
        <dbReference type="SAM" id="MobiDB-lite"/>
    </source>
</evidence>
<evidence type="ECO:0000313" key="3">
    <source>
        <dbReference type="Proteomes" id="UP000221961"/>
    </source>
</evidence>
<organism evidence="2 3">
    <name type="scientific">Nocardia terpenica</name>
    <dbReference type="NCBI Taxonomy" id="455432"/>
    <lineage>
        <taxon>Bacteria</taxon>
        <taxon>Bacillati</taxon>
        <taxon>Actinomycetota</taxon>
        <taxon>Actinomycetes</taxon>
        <taxon>Mycobacteriales</taxon>
        <taxon>Nocardiaceae</taxon>
        <taxon>Nocardia</taxon>
    </lineage>
</organism>
<feature type="compositionally biased region" description="Low complexity" evidence="1">
    <location>
        <begin position="144"/>
        <end position="162"/>
    </location>
</feature>
<proteinExistence type="predicted"/>
<dbReference type="EMBL" id="CP023779">
    <property type="protein sequence ID" value="ATL72505.1"/>
    <property type="molecule type" value="Genomic_DNA"/>
</dbReference>
<dbReference type="Proteomes" id="UP000221961">
    <property type="component" value="Plasmid p_NC_YFY_NT001"/>
</dbReference>
<name>A0A291RYU9_9NOCA</name>
<reference evidence="2 3" key="1">
    <citation type="submission" date="2017-10" db="EMBL/GenBank/DDBJ databases">
        <title>Comparative genomics between pathogenic Norcardia.</title>
        <authorList>
            <person name="Zeng L."/>
        </authorList>
    </citation>
    <scope>NUCLEOTIDE SEQUENCE [LARGE SCALE GENOMIC DNA]</scope>
    <source>
        <strain evidence="2 3">NC_YFY_NT001</strain>
        <plasmid evidence="3">Plasmid p_nc_yfy_nt001</plasmid>
    </source>
</reference>
<keyword evidence="2" id="KW-0614">Plasmid</keyword>
<dbReference type="AlphaFoldDB" id="A0A291RYU9"/>
<protein>
    <submittedName>
        <fullName evidence="2">Uncharacterized protein</fullName>
    </submittedName>
</protein>
<evidence type="ECO:0000313" key="2">
    <source>
        <dbReference type="EMBL" id="ATL72505.1"/>
    </source>
</evidence>
<accession>A0A291RYU9</accession>
<feature type="region of interest" description="Disordered" evidence="1">
    <location>
        <begin position="144"/>
        <end position="183"/>
    </location>
</feature>
<dbReference type="KEGG" id="ntp:CRH09_39725"/>
<geneLocation type="plasmid" evidence="3">
    <name>p_nc_yfy_nt001</name>
</geneLocation>
<dbReference type="RefSeq" id="WP_098699300.1">
    <property type="nucleotide sequence ID" value="NZ_CP023779.1"/>
</dbReference>
<dbReference type="GeneID" id="88363378"/>
<gene>
    <name evidence="2" type="ORF">CRH09_39725</name>
</gene>
<sequence length="183" mass="20537">MTTDAPRIISRRSITSNWQVPTCERFVWTTPPDPETGTGGTGFACKVRAAHRIRLDYTPWGTRESWEICVCRAHLGEELDDIARGRAWTLRYERTELADPVVTTLEYSLDVRAYAHGKRRFWLTESETPPAPIELELFGTTPALRAPARSRSRPAQPSAATPPIQPALFDPEAHQPGTGGRRE</sequence>